<dbReference type="PANTHER" id="PTHR43811:SF26">
    <property type="entry name" value="PEPTIDYL-PROLYL CIS-TRANS ISOMERASE FKBP16-1, CHLOROPLASTIC"/>
    <property type="match status" value="1"/>
</dbReference>
<keyword evidence="4 5" id="KW-0413">Isomerase</keyword>
<dbReference type="InterPro" id="IPR046357">
    <property type="entry name" value="PPIase_dom_sf"/>
</dbReference>
<comment type="catalytic activity">
    <reaction evidence="1 5">
        <text>[protein]-peptidylproline (omega=180) = [protein]-peptidylproline (omega=0)</text>
        <dbReference type="Rhea" id="RHEA:16237"/>
        <dbReference type="Rhea" id="RHEA-COMP:10747"/>
        <dbReference type="Rhea" id="RHEA-COMP:10748"/>
        <dbReference type="ChEBI" id="CHEBI:83833"/>
        <dbReference type="ChEBI" id="CHEBI:83834"/>
        <dbReference type="EC" id="5.2.1.8"/>
    </reaction>
</comment>
<dbReference type="PROSITE" id="PS50059">
    <property type="entry name" value="FKBP_PPIASE"/>
    <property type="match status" value="1"/>
</dbReference>
<comment type="caution">
    <text evidence="8">The sequence shown here is derived from an EMBL/GenBank/DDBJ whole genome shotgun (WGS) entry which is preliminary data.</text>
</comment>
<evidence type="ECO:0000256" key="2">
    <source>
        <dbReference type="ARBA" id="ARBA00013194"/>
    </source>
</evidence>
<protein>
    <recommendedName>
        <fullName evidence="2 5">peptidylprolyl isomerase</fullName>
        <ecNumber evidence="2 5">5.2.1.8</ecNumber>
    </recommendedName>
</protein>
<dbReference type="InterPro" id="IPR001179">
    <property type="entry name" value="PPIase_FKBP_dom"/>
</dbReference>
<keyword evidence="9" id="KW-1185">Reference proteome</keyword>
<evidence type="ECO:0000259" key="7">
    <source>
        <dbReference type="PROSITE" id="PS50059"/>
    </source>
</evidence>
<organism evidence="8 9">
    <name type="scientific">Pleurotus eryngii</name>
    <name type="common">Boletus of the steppes</name>
    <dbReference type="NCBI Taxonomy" id="5323"/>
    <lineage>
        <taxon>Eukaryota</taxon>
        <taxon>Fungi</taxon>
        <taxon>Dikarya</taxon>
        <taxon>Basidiomycota</taxon>
        <taxon>Agaricomycotina</taxon>
        <taxon>Agaricomycetes</taxon>
        <taxon>Agaricomycetidae</taxon>
        <taxon>Agaricales</taxon>
        <taxon>Pleurotineae</taxon>
        <taxon>Pleurotaceae</taxon>
        <taxon>Pleurotus</taxon>
    </lineage>
</organism>
<dbReference type="Gene3D" id="2.60.120.340">
    <property type="entry name" value="Nucleoplasmin core domain"/>
    <property type="match status" value="1"/>
</dbReference>
<dbReference type="SUPFAM" id="SSF54534">
    <property type="entry name" value="FKBP-like"/>
    <property type="match status" value="1"/>
</dbReference>
<dbReference type="GO" id="GO:0003755">
    <property type="term" value="F:peptidyl-prolyl cis-trans isomerase activity"/>
    <property type="evidence" value="ECO:0007669"/>
    <property type="project" value="UniProtKB-KW"/>
</dbReference>
<evidence type="ECO:0000256" key="1">
    <source>
        <dbReference type="ARBA" id="ARBA00000971"/>
    </source>
</evidence>
<dbReference type="Pfam" id="PF17800">
    <property type="entry name" value="NPL"/>
    <property type="match status" value="1"/>
</dbReference>
<dbReference type="EC" id="5.2.1.8" evidence="2 5"/>
<dbReference type="EMBL" id="MU154646">
    <property type="protein sequence ID" value="KAF9490269.1"/>
    <property type="molecule type" value="Genomic_DNA"/>
</dbReference>
<feature type="compositionally biased region" description="Low complexity" evidence="6">
    <location>
        <begin position="135"/>
        <end position="163"/>
    </location>
</feature>
<dbReference type="PANTHER" id="PTHR43811">
    <property type="entry name" value="FKBP-TYPE PEPTIDYL-PROLYL CIS-TRANS ISOMERASE FKPA"/>
    <property type="match status" value="1"/>
</dbReference>
<feature type="domain" description="PPIase FKBP-type" evidence="7">
    <location>
        <begin position="188"/>
        <end position="281"/>
    </location>
</feature>
<proteinExistence type="predicted"/>
<evidence type="ECO:0000256" key="6">
    <source>
        <dbReference type="SAM" id="MobiDB-lite"/>
    </source>
</evidence>
<dbReference type="AlphaFoldDB" id="A0A9P6DB15"/>
<evidence type="ECO:0000313" key="8">
    <source>
        <dbReference type="EMBL" id="KAF9490269.1"/>
    </source>
</evidence>
<dbReference type="Proteomes" id="UP000807025">
    <property type="component" value="Unassembled WGS sequence"/>
</dbReference>
<gene>
    <name evidence="8" type="ORF">BDN71DRAFT_1511447</name>
</gene>
<dbReference type="Gene3D" id="3.10.50.40">
    <property type="match status" value="1"/>
</dbReference>
<evidence type="ECO:0000256" key="5">
    <source>
        <dbReference type="PROSITE-ProRule" id="PRU00277"/>
    </source>
</evidence>
<dbReference type="OrthoDB" id="77911at2759"/>
<name>A0A9P6DB15_PLEER</name>
<keyword evidence="3 5" id="KW-0697">Rotamase</keyword>
<dbReference type="InterPro" id="IPR041232">
    <property type="entry name" value="NPL"/>
</dbReference>
<accession>A0A9P6DB15</accession>
<sequence>MPSQYIHLTNAALSLDLAAETGHSTVFITYNETVWQSPSGSPPLIAPLPGRFSLVSLKGGSKEQCLLDLILERDQQVTFKVDGENDVCLSGNLVVIEELEHIDSDDPLATTPTVNTALPRPAHRHQNDQNHADLSVSNISSSSTPTHTPSTATSSASKKSSNSAKARKQRVVEITESIVGKGQEVKKGDKVAIFFLITATATKERIAMVERENGSSLPHTVVVGSESMVPGAHTGLIGMKPGGIRDVFVPAHLAYNLNPHKGKDVNMTFELVEIIPAGGDE</sequence>
<feature type="region of interest" description="Disordered" evidence="6">
    <location>
        <begin position="105"/>
        <end position="170"/>
    </location>
</feature>
<evidence type="ECO:0000256" key="4">
    <source>
        <dbReference type="ARBA" id="ARBA00023235"/>
    </source>
</evidence>
<evidence type="ECO:0000256" key="3">
    <source>
        <dbReference type="ARBA" id="ARBA00023110"/>
    </source>
</evidence>
<reference evidence="8" key="1">
    <citation type="submission" date="2020-11" db="EMBL/GenBank/DDBJ databases">
        <authorList>
            <consortium name="DOE Joint Genome Institute"/>
            <person name="Ahrendt S."/>
            <person name="Riley R."/>
            <person name="Andreopoulos W."/>
            <person name="Labutti K."/>
            <person name="Pangilinan J."/>
            <person name="Ruiz-Duenas F.J."/>
            <person name="Barrasa J.M."/>
            <person name="Sanchez-Garcia M."/>
            <person name="Camarero S."/>
            <person name="Miyauchi S."/>
            <person name="Serrano A."/>
            <person name="Linde D."/>
            <person name="Babiker R."/>
            <person name="Drula E."/>
            <person name="Ayuso-Fernandez I."/>
            <person name="Pacheco R."/>
            <person name="Padilla G."/>
            <person name="Ferreira P."/>
            <person name="Barriuso J."/>
            <person name="Kellner H."/>
            <person name="Castanera R."/>
            <person name="Alfaro M."/>
            <person name="Ramirez L."/>
            <person name="Pisabarro A.G."/>
            <person name="Kuo A."/>
            <person name="Tritt A."/>
            <person name="Lipzen A."/>
            <person name="He G."/>
            <person name="Yan M."/>
            <person name="Ng V."/>
            <person name="Cullen D."/>
            <person name="Martin F."/>
            <person name="Rosso M.-N."/>
            <person name="Henrissat B."/>
            <person name="Hibbett D."/>
            <person name="Martinez A.T."/>
            <person name="Grigoriev I.V."/>
        </authorList>
    </citation>
    <scope>NUCLEOTIDE SEQUENCE</scope>
    <source>
        <strain evidence="8">ATCC 90797</strain>
    </source>
</reference>
<dbReference type="Pfam" id="PF00254">
    <property type="entry name" value="FKBP_C"/>
    <property type="match status" value="1"/>
</dbReference>
<evidence type="ECO:0000313" key="9">
    <source>
        <dbReference type="Proteomes" id="UP000807025"/>
    </source>
</evidence>